<keyword evidence="1" id="KW-0489">Methyltransferase</keyword>
<dbReference type="PRINTS" id="PR00506">
    <property type="entry name" value="D21N6MTFRASE"/>
</dbReference>
<gene>
    <name evidence="6" type="ORF">H9726_02530</name>
</gene>
<dbReference type="InterPro" id="IPR053139">
    <property type="entry name" value="Surface_bspA-like"/>
</dbReference>
<dbReference type="GO" id="GO:0003677">
    <property type="term" value="F:DNA binding"/>
    <property type="evidence" value="ECO:0007669"/>
    <property type="project" value="InterPro"/>
</dbReference>
<dbReference type="Gene3D" id="3.40.50.150">
    <property type="entry name" value="Vaccinia Virus protein VP39"/>
    <property type="match status" value="1"/>
</dbReference>
<keyword evidence="3" id="KW-0949">S-adenosyl-L-methionine</keyword>
<dbReference type="SUPFAM" id="SSF52058">
    <property type="entry name" value="L domain-like"/>
    <property type="match status" value="1"/>
</dbReference>
<dbReference type="Pfam" id="PF13306">
    <property type="entry name" value="LRR_5"/>
    <property type="match status" value="3"/>
</dbReference>
<sequence length="804" mass="92382">MTLLSDLRLSKNMKYTALYWAMRFYEYAPDLYRKEYKNGTRVEIDAEKQTVFTDKTELSLNTHESFVVLELLDRLFSLGYTQNDIHVAGARVQFRNFTVYCHVWDDAMDYPVLDREIAYKSRLVSGVLEYQSKIRFDGKNFDYGAFEEYDNFHFSVRKRNQFSSQDFIYCENRLMKYTGKEKVVVIPDGTEEIESSAFWDNQFIEEVVIPDTVVNLGGDTFYNCRNLQTISIPKNVRFMGNNPFAGCPHLKLKNQSPFFVYENGILYNREKDSIIYCSIIGNEAELKIPEGVKIIGKHAFYLCDRFEKITLPVSLLKMENNPFSGCSRLKLICNSPAYNVKDDVIYNRYNTAVVGVLNKIKAECLIIPEGVKTINRNSFWNCKGIRTIVFPKTLEDIGYNPFVGCSNIRFESLSPLFKVKDDILFNKDCSKLICCPAWKAIGEVHLLDSVITLERGAFSGCNKMTAIHLHNVNIINKSCFTNCAALQKVYCSDLITYIGEWAFAYCRSLNEISVGKDTIIDNNAFSNASPEIVVRKTPENYLIESDNIYTLAAMQKHYRGMIDAILIDPPYNSNIDYIGYQDAAFEDGYLGYMSERLQKAYPLLSEKGFMVINIDEGEVSDLMFLCKKIFGAERVSIHRWKKKNPLFDQNRVVLNPNKVQTDYEYIIVCKKSSLSILKNIRQPYLDNGVWKDMEIPFPDDFDCFGTTSSAKDEIADIFGKREYFSTPKPVKLIKELIRATTNESSIVMDFFAGSGTLGQAVKSLNDEDGGTRSFILVNNRESDICRTVTQKRLEYAKVKFKFLY</sequence>
<dbReference type="AlphaFoldDB" id="A0A9D2D6D3"/>
<evidence type="ECO:0000256" key="1">
    <source>
        <dbReference type="ARBA" id="ARBA00022603"/>
    </source>
</evidence>
<evidence type="ECO:0000256" key="3">
    <source>
        <dbReference type="ARBA" id="ARBA00022691"/>
    </source>
</evidence>
<accession>A0A9D2D6D3</accession>
<dbReference type="GO" id="GO:0008170">
    <property type="term" value="F:N-methyltransferase activity"/>
    <property type="evidence" value="ECO:0007669"/>
    <property type="project" value="InterPro"/>
</dbReference>
<dbReference type="InterPro" id="IPR032675">
    <property type="entry name" value="LRR_dom_sf"/>
</dbReference>
<dbReference type="Gene3D" id="3.80.10.10">
    <property type="entry name" value="Ribonuclease Inhibitor"/>
    <property type="match status" value="4"/>
</dbReference>
<dbReference type="InterPro" id="IPR029063">
    <property type="entry name" value="SAM-dependent_MTases_sf"/>
</dbReference>
<dbReference type="InterPro" id="IPR002295">
    <property type="entry name" value="N4/N6-MTase_EcoPI_Mod-like"/>
</dbReference>
<evidence type="ECO:0000256" key="2">
    <source>
        <dbReference type="ARBA" id="ARBA00022679"/>
    </source>
</evidence>
<reference evidence="6" key="1">
    <citation type="journal article" date="2021" name="PeerJ">
        <title>Extensive microbial diversity within the chicken gut microbiome revealed by metagenomics and culture.</title>
        <authorList>
            <person name="Gilroy R."/>
            <person name="Ravi A."/>
            <person name="Getino M."/>
            <person name="Pursley I."/>
            <person name="Horton D.L."/>
            <person name="Alikhan N.F."/>
            <person name="Baker D."/>
            <person name="Gharbi K."/>
            <person name="Hall N."/>
            <person name="Watson M."/>
            <person name="Adriaenssens E.M."/>
            <person name="Foster-Nyarko E."/>
            <person name="Jarju S."/>
            <person name="Secka A."/>
            <person name="Antonio M."/>
            <person name="Oren A."/>
            <person name="Chaudhuri R.R."/>
            <person name="La Ragione R."/>
            <person name="Hildebrand F."/>
            <person name="Pallen M.J."/>
        </authorList>
    </citation>
    <scope>NUCLEOTIDE SEQUENCE</scope>
    <source>
        <strain evidence="6">CHK192-19661</strain>
    </source>
</reference>
<evidence type="ECO:0000313" key="7">
    <source>
        <dbReference type="Proteomes" id="UP000824025"/>
    </source>
</evidence>
<dbReference type="GO" id="GO:0032259">
    <property type="term" value="P:methylation"/>
    <property type="evidence" value="ECO:0007669"/>
    <property type="project" value="UniProtKB-KW"/>
</dbReference>
<dbReference type="Proteomes" id="UP000824025">
    <property type="component" value="Unassembled WGS sequence"/>
</dbReference>
<dbReference type="PANTHER" id="PTHR45661:SF3">
    <property type="entry name" value="IG-LIKE DOMAIN-CONTAINING PROTEIN"/>
    <property type="match status" value="1"/>
</dbReference>
<feature type="domain" description="DNA methylase N-4/N-6" evidence="5">
    <location>
        <begin position="562"/>
        <end position="767"/>
    </location>
</feature>
<dbReference type="SUPFAM" id="SSF53335">
    <property type="entry name" value="S-adenosyl-L-methionine-dependent methyltransferases"/>
    <property type="match status" value="1"/>
</dbReference>
<organism evidence="6 7">
    <name type="scientific">Candidatus Borkfalkia avicola</name>
    <dbReference type="NCBI Taxonomy" id="2838503"/>
    <lineage>
        <taxon>Bacteria</taxon>
        <taxon>Bacillati</taxon>
        <taxon>Bacillota</taxon>
        <taxon>Clostridia</taxon>
        <taxon>Christensenellales</taxon>
        <taxon>Christensenellaceae</taxon>
        <taxon>Candidatus Borkfalkia</taxon>
    </lineage>
</organism>
<dbReference type="EMBL" id="DXCF01000013">
    <property type="protein sequence ID" value="HIZ09344.1"/>
    <property type="molecule type" value="Genomic_DNA"/>
</dbReference>
<dbReference type="Pfam" id="PF01555">
    <property type="entry name" value="N6_N4_Mtase"/>
    <property type="match status" value="1"/>
</dbReference>
<dbReference type="PANTHER" id="PTHR45661">
    <property type="entry name" value="SURFACE ANTIGEN"/>
    <property type="match status" value="1"/>
</dbReference>
<evidence type="ECO:0000313" key="6">
    <source>
        <dbReference type="EMBL" id="HIZ09344.1"/>
    </source>
</evidence>
<name>A0A9D2D6D3_9FIRM</name>
<proteinExistence type="predicted"/>
<reference evidence="6" key="2">
    <citation type="submission" date="2021-04" db="EMBL/GenBank/DDBJ databases">
        <authorList>
            <person name="Gilroy R."/>
        </authorList>
    </citation>
    <scope>NUCLEOTIDE SEQUENCE</scope>
    <source>
        <strain evidence="6">CHK192-19661</strain>
    </source>
</reference>
<evidence type="ECO:0000259" key="5">
    <source>
        <dbReference type="Pfam" id="PF01555"/>
    </source>
</evidence>
<dbReference type="InterPro" id="IPR002941">
    <property type="entry name" value="DNA_methylase_N4/N6"/>
</dbReference>
<dbReference type="InterPro" id="IPR026906">
    <property type="entry name" value="LRR_5"/>
</dbReference>
<protein>
    <submittedName>
        <fullName evidence="6">Leucine-rich repeat protein</fullName>
    </submittedName>
</protein>
<comment type="caution">
    <text evidence="6">The sequence shown here is derived from an EMBL/GenBank/DDBJ whole genome shotgun (WGS) entry which is preliminary data.</text>
</comment>
<dbReference type="GO" id="GO:0009307">
    <property type="term" value="P:DNA restriction-modification system"/>
    <property type="evidence" value="ECO:0007669"/>
    <property type="project" value="UniProtKB-KW"/>
</dbReference>
<keyword evidence="4" id="KW-0680">Restriction system</keyword>
<keyword evidence="2" id="KW-0808">Transferase</keyword>
<evidence type="ECO:0000256" key="4">
    <source>
        <dbReference type="ARBA" id="ARBA00022747"/>
    </source>
</evidence>